<evidence type="ECO:0000313" key="4">
    <source>
        <dbReference type="EMBL" id="OXT06076.1"/>
    </source>
</evidence>
<dbReference type="Pfam" id="PF13559">
    <property type="entry name" value="DUF4129"/>
    <property type="match status" value="1"/>
</dbReference>
<dbReference type="SUPFAM" id="SSF54001">
    <property type="entry name" value="Cysteine proteinases"/>
    <property type="match status" value="1"/>
</dbReference>
<accession>A0A231VEJ0</accession>
<dbReference type="RefSeq" id="WP_094046313.1">
    <property type="nucleotide sequence ID" value="NZ_NKHD01000039.1"/>
</dbReference>
<feature type="transmembrane region" description="Helical" evidence="2">
    <location>
        <begin position="117"/>
        <end position="136"/>
    </location>
</feature>
<gene>
    <name evidence="4" type="ORF">CE561_11625</name>
</gene>
<keyword evidence="2" id="KW-0472">Membrane</keyword>
<organism evidence="4 5">
    <name type="scientific">Thermoanaerobacterium thermosaccharolyticum</name>
    <name type="common">Clostridium thermosaccharolyticum</name>
    <dbReference type="NCBI Taxonomy" id="1517"/>
    <lineage>
        <taxon>Bacteria</taxon>
        <taxon>Bacillati</taxon>
        <taxon>Bacillota</taxon>
        <taxon>Clostridia</taxon>
        <taxon>Thermoanaerobacterales</taxon>
        <taxon>Thermoanaerobacteraceae</taxon>
        <taxon>Thermoanaerobacterium</taxon>
    </lineage>
</organism>
<dbReference type="PANTHER" id="PTHR42736:SF1">
    <property type="entry name" value="PROTEIN-GLUTAMINE GAMMA-GLUTAMYLTRANSFERASE"/>
    <property type="match status" value="1"/>
</dbReference>
<dbReference type="InterPro" id="IPR025403">
    <property type="entry name" value="TgpA-like_C"/>
</dbReference>
<dbReference type="PANTHER" id="PTHR42736">
    <property type="entry name" value="PROTEIN-GLUTAMINE GAMMA-GLUTAMYLTRANSFERASE"/>
    <property type="match status" value="1"/>
</dbReference>
<protein>
    <submittedName>
        <fullName evidence="4">Transglutaminase</fullName>
    </submittedName>
</protein>
<dbReference type="InterPro" id="IPR038765">
    <property type="entry name" value="Papain-like_cys_pep_sf"/>
</dbReference>
<evidence type="ECO:0000259" key="3">
    <source>
        <dbReference type="SMART" id="SM00460"/>
    </source>
</evidence>
<feature type="transmembrane region" description="Helical" evidence="2">
    <location>
        <begin position="165"/>
        <end position="184"/>
    </location>
</feature>
<evidence type="ECO:0000256" key="1">
    <source>
        <dbReference type="SAM" id="MobiDB-lite"/>
    </source>
</evidence>
<dbReference type="InterPro" id="IPR052901">
    <property type="entry name" value="Bact_TGase-like"/>
</dbReference>
<proteinExistence type="predicted"/>
<feature type="transmembrane region" description="Helical" evidence="2">
    <location>
        <begin position="196"/>
        <end position="216"/>
    </location>
</feature>
<keyword evidence="2" id="KW-0812">Transmembrane</keyword>
<reference evidence="4 5" key="1">
    <citation type="submission" date="2017-06" db="EMBL/GenBank/DDBJ databases">
        <title>Isolation and characterization of a thermophilic and butanogenic Thermoanaerobacterium thermosaccharolyticum M5 capable of efficient degradation of hemicellulose.</title>
        <authorList>
            <person name="Xin F."/>
            <person name="Jiang Y."/>
        </authorList>
    </citation>
    <scope>NUCLEOTIDE SEQUENCE [LARGE SCALE GENOMIC DNA]</scope>
    <source>
        <strain evidence="4 5">M5</strain>
    </source>
</reference>
<dbReference type="Proteomes" id="UP000215301">
    <property type="component" value="Unassembled WGS sequence"/>
</dbReference>
<feature type="transmembrane region" description="Helical" evidence="2">
    <location>
        <begin position="12"/>
        <end position="31"/>
    </location>
</feature>
<dbReference type="EMBL" id="NKHD01000039">
    <property type="protein sequence ID" value="OXT06076.1"/>
    <property type="molecule type" value="Genomic_DNA"/>
</dbReference>
<dbReference type="Pfam" id="PF01841">
    <property type="entry name" value="Transglut_core"/>
    <property type="match status" value="1"/>
</dbReference>
<evidence type="ECO:0000256" key="2">
    <source>
        <dbReference type="SAM" id="Phobius"/>
    </source>
</evidence>
<dbReference type="Pfam" id="PF11992">
    <property type="entry name" value="TgpA_N"/>
    <property type="match status" value="1"/>
</dbReference>
<feature type="transmembrane region" description="Helical" evidence="2">
    <location>
        <begin position="595"/>
        <end position="620"/>
    </location>
</feature>
<feature type="region of interest" description="Disordered" evidence="1">
    <location>
        <begin position="544"/>
        <end position="568"/>
    </location>
</feature>
<evidence type="ECO:0000313" key="5">
    <source>
        <dbReference type="Proteomes" id="UP000215301"/>
    </source>
</evidence>
<feature type="transmembrane region" description="Helical" evidence="2">
    <location>
        <begin position="143"/>
        <end position="159"/>
    </location>
</feature>
<dbReference type="SMART" id="SM00460">
    <property type="entry name" value="TGc"/>
    <property type="match status" value="1"/>
</dbReference>
<comment type="caution">
    <text evidence="4">The sequence shown here is derived from an EMBL/GenBank/DDBJ whole genome shotgun (WGS) entry which is preliminary data.</text>
</comment>
<dbReference type="AlphaFoldDB" id="A0A231VEJ0"/>
<dbReference type="InterPro" id="IPR021878">
    <property type="entry name" value="TgpA_N"/>
</dbReference>
<feature type="domain" description="Transglutaminase-like" evidence="3">
    <location>
        <begin position="464"/>
        <end position="535"/>
    </location>
</feature>
<feature type="transmembrane region" description="Helical" evidence="2">
    <location>
        <begin position="60"/>
        <end position="77"/>
    </location>
</feature>
<name>A0A231VEJ0_THETR</name>
<feature type="compositionally biased region" description="Polar residues" evidence="1">
    <location>
        <begin position="550"/>
        <end position="568"/>
    </location>
</feature>
<dbReference type="InterPro" id="IPR002931">
    <property type="entry name" value="Transglutaminase-like"/>
</dbReference>
<dbReference type="Gene3D" id="3.10.620.30">
    <property type="match status" value="1"/>
</dbReference>
<sequence length="711" mass="81809">MKIYTKKFNIFEYIITVILSVILSLSIFVGLNFNVSILGIIFLSSVLVALLTFLFKRPQLIIAFLSLFILVDLYYFYMKKDVLTKVVVDIDRYINWLYIYMGETNWPDGFSQLTSRYFLTTVILGIFVVALAITFLNNILKSYFLTMLFGILVLVFQWYNYIDKAYTYLIFYIAVSFINMSINYYQKVGNGKASIVSLLVISIVFSSISTAIAYALPKSFQPVVWKSMNDKFYATFPFTKTWRNGIGVEGTTTTFSTDFGSFSQDLGGPESVSDQIVMKVKADESTYLRGEVFDTYENNRWTNSEIQHNFGNGNYFPPAFSKGVKYTIRKLEIYPVAMNTNIIFSPWQPYHVSINNIYDKSSLALTSMGRRIKSPYVVEYYKPDISVKDLENDKTVASDDMKRYLQYPDNLPERVKELALSITKDKKTDYDKVKAVEQYLRNTYKYNLDVPETPPGRDFVDYFLFDLKQGYCTYFATSMVIMLRTIGIPARYVVGFKMPPPPIFGDNYDIKASYAHAWVEVHFQNSGWVTFEPTAIYSETFSQAAGADSGTPSSTQPNTNTGNVAMPRTNVNQNKMQDNIVKNQAGNNTITRRNMYTTIIIIWLLITLALAIAAAIKYVLLKKYLDSNKNAYVYYYNKILKNLGKRGLRKDDSETTIEYQERVMSAGFKDFDRVTKVYNDLAYGNVEPSKDDVVYIKEYLKRNIRNRKISV</sequence>
<keyword evidence="2" id="KW-1133">Transmembrane helix</keyword>
<feature type="transmembrane region" description="Helical" evidence="2">
    <location>
        <begin position="37"/>
        <end position="55"/>
    </location>
</feature>